<gene>
    <name evidence="1" type="ORF">EYF80_019585</name>
</gene>
<dbReference type="Proteomes" id="UP000314294">
    <property type="component" value="Unassembled WGS sequence"/>
</dbReference>
<comment type="caution">
    <text evidence="1">The sequence shown here is derived from an EMBL/GenBank/DDBJ whole genome shotgun (WGS) entry which is preliminary data.</text>
</comment>
<proteinExistence type="predicted"/>
<accession>A0A4Z2HYY7</accession>
<name>A0A4Z2HYY7_9TELE</name>
<evidence type="ECO:0000313" key="1">
    <source>
        <dbReference type="EMBL" id="TNN70214.1"/>
    </source>
</evidence>
<dbReference type="EMBL" id="SRLO01000166">
    <property type="protein sequence ID" value="TNN70214.1"/>
    <property type="molecule type" value="Genomic_DNA"/>
</dbReference>
<sequence length="184" mass="21045">MKRFQATEKKKRGKVTAILLNYTPPGGQHSLCVTAEFSRVGGRTIQPSDLQLLVDTSMAKKDRWRGKVKERGGLNRSMASFLENARPGERPERPRKELLKKNPGRNLRECHNKEKAMICSGTQGEVSMLRDEDGFQILHLYWEFIFRRWGNGPSPPSVYKCYSVVQLGAIVVLLMVKVPYKHKM</sequence>
<evidence type="ECO:0000313" key="2">
    <source>
        <dbReference type="Proteomes" id="UP000314294"/>
    </source>
</evidence>
<reference evidence="1 2" key="1">
    <citation type="submission" date="2019-03" db="EMBL/GenBank/DDBJ databases">
        <title>First draft genome of Liparis tanakae, snailfish: a comprehensive survey of snailfish specific genes.</title>
        <authorList>
            <person name="Kim W."/>
            <person name="Song I."/>
            <person name="Jeong J.-H."/>
            <person name="Kim D."/>
            <person name="Kim S."/>
            <person name="Ryu S."/>
            <person name="Song J.Y."/>
            <person name="Lee S.K."/>
        </authorList>
    </citation>
    <scope>NUCLEOTIDE SEQUENCE [LARGE SCALE GENOMIC DNA]</scope>
    <source>
        <tissue evidence="1">Muscle</tissue>
    </source>
</reference>
<keyword evidence="2" id="KW-1185">Reference proteome</keyword>
<protein>
    <submittedName>
        <fullName evidence="1">Uncharacterized protein</fullName>
    </submittedName>
</protein>
<dbReference type="AlphaFoldDB" id="A0A4Z2HYY7"/>
<organism evidence="1 2">
    <name type="scientific">Liparis tanakae</name>
    <name type="common">Tanaka's snailfish</name>
    <dbReference type="NCBI Taxonomy" id="230148"/>
    <lineage>
        <taxon>Eukaryota</taxon>
        <taxon>Metazoa</taxon>
        <taxon>Chordata</taxon>
        <taxon>Craniata</taxon>
        <taxon>Vertebrata</taxon>
        <taxon>Euteleostomi</taxon>
        <taxon>Actinopterygii</taxon>
        <taxon>Neopterygii</taxon>
        <taxon>Teleostei</taxon>
        <taxon>Neoteleostei</taxon>
        <taxon>Acanthomorphata</taxon>
        <taxon>Eupercaria</taxon>
        <taxon>Perciformes</taxon>
        <taxon>Cottioidei</taxon>
        <taxon>Cottales</taxon>
        <taxon>Liparidae</taxon>
        <taxon>Liparis</taxon>
    </lineage>
</organism>